<dbReference type="EMBL" id="BRZM01000008">
    <property type="protein sequence ID" value="GLD49834.1"/>
    <property type="molecule type" value="Genomic_DNA"/>
</dbReference>
<reference evidence="2" key="1">
    <citation type="submission" date="2022-08" db="EMBL/GenBank/DDBJ databases">
        <title>Genome sequencing of akame (Lates japonicus).</title>
        <authorList>
            <person name="Hashiguchi Y."/>
            <person name="Takahashi H."/>
        </authorList>
    </citation>
    <scope>NUCLEOTIDE SEQUENCE</scope>
    <source>
        <strain evidence="2">Kochi</strain>
    </source>
</reference>
<comment type="caution">
    <text evidence="2">The sequence shown here is derived from an EMBL/GenBank/DDBJ whole genome shotgun (WGS) entry which is preliminary data.</text>
</comment>
<feature type="region of interest" description="Disordered" evidence="1">
    <location>
        <begin position="118"/>
        <end position="146"/>
    </location>
</feature>
<name>A0AAD3MA87_LATJO</name>
<dbReference type="Proteomes" id="UP001279410">
    <property type="component" value="Unassembled WGS sequence"/>
</dbReference>
<sequence>MIAWKDFQKAGSFLLREPRDLNWLLTHKGWEGLVGTGQEWEQSGEYPTAECYRRHDDANTALMEKCWMKLVGVDAIALDMYEKEASGRNVWTQHPNSNRQKLKISISTPAFLYAAAPHQGEDAQGLQVPNDSTGAPPNPGRLAGADQDHADGVHGPSVEQVLLLDERNSDGFLAGGRYPVLRNKIEFSSGGKAANKEDWNKFLMATKTTTVQSAVIFLNYQASASSVSCSPKTPAAQEVEDATLVPTAGINLRIDAHTNLKSSTASQKIQLMQEVLVCPLPVRGPLMEVHAGMLRMRRKRRDVAGNAAVASSFFFFFCS</sequence>
<organism evidence="2 3">
    <name type="scientific">Lates japonicus</name>
    <name type="common">Japanese lates</name>
    <dbReference type="NCBI Taxonomy" id="270547"/>
    <lineage>
        <taxon>Eukaryota</taxon>
        <taxon>Metazoa</taxon>
        <taxon>Chordata</taxon>
        <taxon>Craniata</taxon>
        <taxon>Vertebrata</taxon>
        <taxon>Euteleostomi</taxon>
        <taxon>Actinopterygii</taxon>
        <taxon>Neopterygii</taxon>
        <taxon>Teleostei</taxon>
        <taxon>Neoteleostei</taxon>
        <taxon>Acanthomorphata</taxon>
        <taxon>Carangaria</taxon>
        <taxon>Carangaria incertae sedis</taxon>
        <taxon>Centropomidae</taxon>
        <taxon>Lates</taxon>
    </lineage>
</organism>
<accession>A0AAD3MA87</accession>
<keyword evidence="3" id="KW-1185">Reference proteome</keyword>
<evidence type="ECO:0000313" key="3">
    <source>
        <dbReference type="Proteomes" id="UP001279410"/>
    </source>
</evidence>
<protein>
    <submittedName>
        <fullName evidence="2">Intraflagellar transport protein 172 homolog</fullName>
    </submittedName>
</protein>
<gene>
    <name evidence="2" type="ORF">AKAME5_000341100</name>
</gene>
<proteinExistence type="predicted"/>
<evidence type="ECO:0000256" key="1">
    <source>
        <dbReference type="SAM" id="MobiDB-lite"/>
    </source>
</evidence>
<dbReference type="AlphaFoldDB" id="A0AAD3MA87"/>
<evidence type="ECO:0000313" key="2">
    <source>
        <dbReference type="EMBL" id="GLD49834.1"/>
    </source>
</evidence>